<evidence type="ECO:0000313" key="3">
    <source>
        <dbReference type="Proteomes" id="UP000494165"/>
    </source>
</evidence>
<feature type="region of interest" description="Disordered" evidence="1">
    <location>
        <begin position="107"/>
        <end position="134"/>
    </location>
</feature>
<comment type="caution">
    <text evidence="2">The sequence shown here is derived from an EMBL/GenBank/DDBJ whole genome shotgun (WGS) entry which is preliminary data.</text>
</comment>
<accession>A0A8S1C9J0</accession>
<proteinExistence type="predicted"/>
<sequence>MLCDSTSAGNSKFACSQFTECPYLLLNDGRESKVLCSAQSCFQRRAKVSVERRAEPYAAIAKMKTATLLLIAVLLVCTAEACFWGKSKSQQTPEWLTKQSLNDFNSALDKQSNNRGRRDISSEETTTPETTFQEKASSFWDKIKKGASDAYERAKEDAKTVRDRLGENLGISD</sequence>
<protein>
    <submittedName>
        <fullName evidence="2">Uncharacterized protein</fullName>
    </submittedName>
</protein>
<gene>
    <name evidence="2" type="ORF">CLODIP_2_CD03554</name>
</gene>
<evidence type="ECO:0000256" key="1">
    <source>
        <dbReference type="SAM" id="MobiDB-lite"/>
    </source>
</evidence>
<evidence type="ECO:0000313" key="2">
    <source>
        <dbReference type="EMBL" id="CAB3364694.1"/>
    </source>
</evidence>
<organism evidence="2 3">
    <name type="scientific">Cloeon dipterum</name>
    <dbReference type="NCBI Taxonomy" id="197152"/>
    <lineage>
        <taxon>Eukaryota</taxon>
        <taxon>Metazoa</taxon>
        <taxon>Ecdysozoa</taxon>
        <taxon>Arthropoda</taxon>
        <taxon>Hexapoda</taxon>
        <taxon>Insecta</taxon>
        <taxon>Pterygota</taxon>
        <taxon>Palaeoptera</taxon>
        <taxon>Ephemeroptera</taxon>
        <taxon>Pisciforma</taxon>
        <taxon>Baetidae</taxon>
        <taxon>Cloeon</taxon>
    </lineage>
</organism>
<dbReference type="Proteomes" id="UP000494165">
    <property type="component" value="Unassembled WGS sequence"/>
</dbReference>
<reference evidence="2 3" key="1">
    <citation type="submission" date="2020-04" db="EMBL/GenBank/DDBJ databases">
        <authorList>
            <person name="Alioto T."/>
            <person name="Alioto T."/>
            <person name="Gomez Garrido J."/>
        </authorList>
    </citation>
    <scope>NUCLEOTIDE SEQUENCE [LARGE SCALE GENOMIC DNA]</scope>
</reference>
<name>A0A8S1C9J0_9INSE</name>
<dbReference type="EMBL" id="CADEPI010000017">
    <property type="protein sequence ID" value="CAB3364694.1"/>
    <property type="molecule type" value="Genomic_DNA"/>
</dbReference>
<dbReference type="AlphaFoldDB" id="A0A8S1C9J0"/>
<keyword evidence="3" id="KW-1185">Reference proteome</keyword>